<comment type="caution">
    <text evidence="5">The sequence shown here is derived from an EMBL/GenBank/DDBJ whole genome shotgun (WGS) entry which is preliminary data.</text>
</comment>
<accession>A0A7Z9BY10</accession>
<feature type="domain" description="GGDEF" evidence="4">
    <location>
        <begin position="381"/>
        <end position="514"/>
    </location>
</feature>
<feature type="transmembrane region" description="Helical" evidence="1">
    <location>
        <begin position="16"/>
        <end position="36"/>
    </location>
</feature>
<organism evidence="5 6">
    <name type="scientific">Planktothrix serta PCC 8927</name>
    <dbReference type="NCBI Taxonomy" id="671068"/>
    <lineage>
        <taxon>Bacteria</taxon>
        <taxon>Bacillati</taxon>
        <taxon>Cyanobacteriota</taxon>
        <taxon>Cyanophyceae</taxon>
        <taxon>Oscillatoriophycideae</taxon>
        <taxon>Oscillatoriales</taxon>
        <taxon>Microcoleaceae</taxon>
        <taxon>Planktothrix</taxon>
    </lineage>
</organism>
<feature type="domain" description="PAC" evidence="3">
    <location>
        <begin position="295"/>
        <end position="349"/>
    </location>
</feature>
<sequence length="526" mass="59898">MKIEYRDKEGQQSLRMIYAVGLALIVTTALGVELYYSYQFTARNAEQNIYNTAQLLAGKISSRLPEIARGNKYLPPHSLNFNLTQERSSLDVSVLNTEIKNIDQSQQSVIEILDLELRVITREPNLPVYQNSSVNIQLLQDFVKQNKNHKIAVLRSEFDHKKRIVGIQRVEGYPLIIVIQVGFFDVFFLWYTKAIFYTILVLIIISLLTILIKKENNYLQQTQELMTHFVAIESADDMIVITSKDGTIEYVNPAFTKITGYQANEVIGHKPSLLKSGCQNKDFYQALWKKILSGKGWKGELINRKKDGSTYCEEMTIAPVKNSLGEIIRFVAVKRDISDRKQLEAQLAWLAHFDKLTGLPNRVLFFDRLERAIAQAKRQQTQFAVFFIDLDGFKSVNDCFGHQNGDLLLKEVAKRLSLSVRQSDTVARMGGDEFTLILGNIRQRNDVIKIAQAILFTLSQGCVVNGQECQIGASIGISFYPTDGSDLETLVNQADTAMYRSKHQGKNRYEFASTEEELTRITNYEL</sequence>
<dbReference type="RefSeq" id="WP_083626212.1">
    <property type="nucleotide sequence ID" value="NZ_LR734883.1"/>
</dbReference>
<dbReference type="Gene3D" id="3.30.70.270">
    <property type="match status" value="1"/>
</dbReference>
<dbReference type="NCBIfam" id="TIGR00254">
    <property type="entry name" value="GGDEF"/>
    <property type="match status" value="1"/>
</dbReference>
<dbReference type="PANTHER" id="PTHR46663">
    <property type="entry name" value="DIGUANYLATE CYCLASE DGCT-RELATED"/>
    <property type="match status" value="1"/>
</dbReference>
<dbReference type="SMART" id="SM00086">
    <property type="entry name" value="PAC"/>
    <property type="match status" value="1"/>
</dbReference>
<dbReference type="InterPro" id="IPR000700">
    <property type="entry name" value="PAS-assoc_C"/>
</dbReference>
<name>A0A7Z9BY10_9CYAN</name>
<feature type="transmembrane region" description="Helical" evidence="1">
    <location>
        <begin position="170"/>
        <end position="188"/>
    </location>
</feature>
<dbReference type="Gene3D" id="3.30.450.20">
    <property type="entry name" value="PAS domain"/>
    <property type="match status" value="2"/>
</dbReference>
<keyword evidence="1" id="KW-0812">Transmembrane</keyword>
<dbReference type="Pfam" id="PF00990">
    <property type="entry name" value="GGDEF"/>
    <property type="match status" value="1"/>
</dbReference>
<dbReference type="SMART" id="SM00267">
    <property type="entry name" value="GGDEF"/>
    <property type="match status" value="1"/>
</dbReference>
<evidence type="ECO:0000313" key="5">
    <source>
        <dbReference type="EMBL" id="VXD24871.1"/>
    </source>
</evidence>
<dbReference type="InterPro" id="IPR035965">
    <property type="entry name" value="PAS-like_dom_sf"/>
</dbReference>
<evidence type="ECO:0000259" key="4">
    <source>
        <dbReference type="PROSITE" id="PS50887"/>
    </source>
</evidence>
<dbReference type="PANTHER" id="PTHR46663:SF3">
    <property type="entry name" value="SLL0267 PROTEIN"/>
    <property type="match status" value="1"/>
</dbReference>
<dbReference type="GO" id="GO:0052621">
    <property type="term" value="F:diguanylate cyclase activity"/>
    <property type="evidence" value="ECO:0007669"/>
    <property type="project" value="UniProtKB-EC"/>
</dbReference>
<proteinExistence type="predicted"/>
<dbReference type="InterPro" id="IPR043128">
    <property type="entry name" value="Rev_trsase/Diguanyl_cyclase"/>
</dbReference>
<feature type="transmembrane region" description="Helical" evidence="1">
    <location>
        <begin position="194"/>
        <end position="212"/>
    </location>
</feature>
<dbReference type="PROSITE" id="PS50112">
    <property type="entry name" value="PAS"/>
    <property type="match status" value="1"/>
</dbReference>
<evidence type="ECO:0000256" key="1">
    <source>
        <dbReference type="SAM" id="Phobius"/>
    </source>
</evidence>
<keyword evidence="5" id="KW-0548">Nucleotidyltransferase</keyword>
<feature type="domain" description="PAS" evidence="2">
    <location>
        <begin position="231"/>
        <end position="268"/>
    </location>
</feature>
<dbReference type="OrthoDB" id="453368at2"/>
<protein>
    <submittedName>
        <fullName evidence="5">Diguanylate cyclase</fullName>
        <ecNumber evidence="5">2.7.7.65</ecNumber>
    </submittedName>
</protein>
<dbReference type="InterPro" id="IPR000160">
    <property type="entry name" value="GGDEF_dom"/>
</dbReference>
<evidence type="ECO:0000313" key="6">
    <source>
        <dbReference type="Proteomes" id="UP000184550"/>
    </source>
</evidence>
<dbReference type="SMART" id="SM00091">
    <property type="entry name" value="PAS"/>
    <property type="match status" value="1"/>
</dbReference>
<dbReference type="InterPro" id="IPR029787">
    <property type="entry name" value="Nucleotide_cyclase"/>
</dbReference>
<dbReference type="AlphaFoldDB" id="A0A7Z9BY10"/>
<dbReference type="EC" id="2.7.7.65" evidence="5"/>
<dbReference type="CDD" id="cd12915">
    <property type="entry name" value="PDC2_DGC_like"/>
    <property type="match status" value="1"/>
</dbReference>
<dbReference type="EMBL" id="CZCU02000161">
    <property type="protein sequence ID" value="VXD24871.1"/>
    <property type="molecule type" value="Genomic_DNA"/>
</dbReference>
<dbReference type="SUPFAM" id="SSF55785">
    <property type="entry name" value="PYP-like sensor domain (PAS domain)"/>
    <property type="match status" value="1"/>
</dbReference>
<dbReference type="InterPro" id="IPR001610">
    <property type="entry name" value="PAC"/>
</dbReference>
<dbReference type="Pfam" id="PF13426">
    <property type="entry name" value="PAS_9"/>
    <property type="match status" value="1"/>
</dbReference>
<dbReference type="CDD" id="cd00130">
    <property type="entry name" value="PAS"/>
    <property type="match status" value="1"/>
</dbReference>
<dbReference type="FunFam" id="3.30.70.270:FF:000001">
    <property type="entry name" value="Diguanylate cyclase domain protein"/>
    <property type="match status" value="1"/>
</dbReference>
<dbReference type="PROSITE" id="PS50113">
    <property type="entry name" value="PAC"/>
    <property type="match status" value="1"/>
</dbReference>
<evidence type="ECO:0000259" key="2">
    <source>
        <dbReference type="PROSITE" id="PS50112"/>
    </source>
</evidence>
<dbReference type="NCBIfam" id="TIGR00229">
    <property type="entry name" value="sensory_box"/>
    <property type="match status" value="1"/>
</dbReference>
<dbReference type="InterPro" id="IPR052163">
    <property type="entry name" value="DGC-Regulatory_Protein"/>
</dbReference>
<keyword evidence="1" id="KW-1133">Transmembrane helix</keyword>
<keyword evidence="1" id="KW-0472">Membrane</keyword>
<dbReference type="PROSITE" id="PS50887">
    <property type="entry name" value="GGDEF"/>
    <property type="match status" value="1"/>
</dbReference>
<gene>
    <name evidence="5" type="ORF">PL8927_830190</name>
</gene>
<dbReference type="Proteomes" id="UP000184550">
    <property type="component" value="Unassembled WGS sequence"/>
</dbReference>
<keyword evidence="6" id="KW-1185">Reference proteome</keyword>
<dbReference type="CDD" id="cd01949">
    <property type="entry name" value="GGDEF"/>
    <property type="match status" value="1"/>
</dbReference>
<evidence type="ECO:0000259" key="3">
    <source>
        <dbReference type="PROSITE" id="PS50113"/>
    </source>
</evidence>
<dbReference type="SUPFAM" id="SSF55073">
    <property type="entry name" value="Nucleotide cyclase"/>
    <property type="match status" value="1"/>
</dbReference>
<dbReference type="InterPro" id="IPR000014">
    <property type="entry name" value="PAS"/>
</dbReference>
<reference evidence="5" key="1">
    <citation type="submission" date="2019-10" db="EMBL/GenBank/DDBJ databases">
        <authorList>
            <consortium name="Genoscope - CEA"/>
            <person name="William W."/>
        </authorList>
    </citation>
    <scope>NUCLEOTIDE SEQUENCE [LARGE SCALE GENOMIC DNA]</scope>
    <source>
        <strain evidence="5">BBR_PRJEB10992</strain>
    </source>
</reference>
<keyword evidence="5" id="KW-0808">Transferase</keyword>